<evidence type="ECO:0000256" key="2">
    <source>
        <dbReference type="ARBA" id="ARBA00008392"/>
    </source>
</evidence>
<protein>
    <recommendedName>
        <fullName evidence="3">serine C-palmitoyltransferase</fullName>
        <ecNumber evidence="3">2.3.1.50</ecNumber>
    </recommendedName>
</protein>
<accession>A0A177TIE6</accession>
<proteinExistence type="inferred from homology"/>
<evidence type="ECO:0000256" key="3">
    <source>
        <dbReference type="ARBA" id="ARBA00013220"/>
    </source>
</evidence>
<dbReference type="InterPro" id="IPR050087">
    <property type="entry name" value="AON_synthase_class-II"/>
</dbReference>
<keyword evidence="10" id="KW-1185">Reference proteome</keyword>
<feature type="compositionally biased region" description="Low complexity" evidence="7">
    <location>
        <begin position="77"/>
        <end position="103"/>
    </location>
</feature>
<dbReference type="GO" id="GO:0016020">
    <property type="term" value="C:membrane"/>
    <property type="evidence" value="ECO:0007669"/>
    <property type="project" value="GOC"/>
</dbReference>
<dbReference type="PANTHER" id="PTHR13693:SF3">
    <property type="entry name" value="LD36009P"/>
    <property type="match status" value="1"/>
</dbReference>
<reference evidence="9" key="2">
    <citation type="journal article" date="2019" name="IMA Fungus">
        <title>Genome sequencing and comparison of five Tilletia species to identify candidate genes for the detection of regulated species infecting wheat.</title>
        <authorList>
            <person name="Nguyen H.D.T."/>
            <person name="Sultana T."/>
            <person name="Kesanakurti P."/>
            <person name="Hambleton S."/>
        </authorList>
    </citation>
    <scope>NUCLEOTIDE SEQUENCE</scope>
    <source>
        <strain evidence="9">DAOMC 236416</strain>
    </source>
</reference>
<keyword evidence="4" id="KW-0808">Transferase</keyword>
<evidence type="ECO:0000313" key="9">
    <source>
        <dbReference type="EMBL" id="KAE8259854.1"/>
    </source>
</evidence>
<feature type="region of interest" description="Disordered" evidence="7">
    <location>
        <begin position="77"/>
        <end position="162"/>
    </location>
</feature>
<feature type="compositionally biased region" description="Basic and acidic residues" evidence="7">
    <location>
        <begin position="7"/>
        <end position="16"/>
    </location>
</feature>
<dbReference type="Pfam" id="PF00155">
    <property type="entry name" value="Aminotran_1_2"/>
    <property type="match status" value="1"/>
</dbReference>
<dbReference type="Gene3D" id="3.90.1150.10">
    <property type="entry name" value="Aspartate Aminotransferase, domain 1"/>
    <property type="match status" value="2"/>
</dbReference>
<dbReference type="GO" id="GO:0030170">
    <property type="term" value="F:pyridoxal phosphate binding"/>
    <property type="evidence" value="ECO:0007669"/>
    <property type="project" value="InterPro"/>
</dbReference>
<dbReference type="GO" id="GO:0004758">
    <property type="term" value="F:serine C-palmitoyltransferase activity"/>
    <property type="evidence" value="ECO:0007669"/>
    <property type="project" value="UniProtKB-EC"/>
</dbReference>
<organism evidence="9 10">
    <name type="scientific">Tilletia indica</name>
    <dbReference type="NCBI Taxonomy" id="43049"/>
    <lineage>
        <taxon>Eukaryota</taxon>
        <taxon>Fungi</taxon>
        <taxon>Dikarya</taxon>
        <taxon>Basidiomycota</taxon>
        <taxon>Ustilaginomycotina</taxon>
        <taxon>Exobasidiomycetes</taxon>
        <taxon>Tilletiales</taxon>
        <taxon>Tilletiaceae</taxon>
        <taxon>Tilletia</taxon>
    </lineage>
</organism>
<evidence type="ECO:0000256" key="4">
    <source>
        <dbReference type="ARBA" id="ARBA00022679"/>
    </source>
</evidence>
<dbReference type="InterPro" id="IPR015422">
    <property type="entry name" value="PyrdxlP-dep_Trfase_small"/>
</dbReference>
<dbReference type="OrthoDB" id="65434at2759"/>
<dbReference type="InterPro" id="IPR015424">
    <property type="entry name" value="PyrdxlP-dep_Trfase"/>
</dbReference>
<dbReference type="GO" id="GO:0046513">
    <property type="term" value="P:ceramide biosynthetic process"/>
    <property type="evidence" value="ECO:0007669"/>
    <property type="project" value="TreeGrafter"/>
</dbReference>
<dbReference type="Gene3D" id="3.40.640.10">
    <property type="entry name" value="Type I PLP-dependent aspartate aminotransferase-like (Major domain)"/>
    <property type="match status" value="1"/>
</dbReference>
<dbReference type="GO" id="GO:0046512">
    <property type="term" value="P:sphingosine biosynthetic process"/>
    <property type="evidence" value="ECO:0007669"/>
    <property type="project" value="TreeGrafter"/>
</dbReference>
<evidence type="ECO:0000259" key="8">
    <source>
        <dbReference type="Pfam" id="PF00155"/>
    </source>
</evidence>
<comment type="similarity">
    <text evidence="2">Belongs to the class-II pyridoxal-phosphate-dependent aminotransferase family.</text>
</comment>
<sequence>MGSGFRFQERESEAGSKLDLNNLTDIVNINHDHHDHHDDPPRPTRKMNSLPSQMMELTNGKAGGALPLDAKWAAAHTHSSTTTSTTTTTRSHSDSSAGSSSSPDDNDSETTAPPSLTPGSTMPSEESLEDATRRLDDAHKESESALVHRSAPHLGAIEDNGSDGNLLKHAEFGWDANPAYRYTSQHIPGSALPKTDEEEPSYAIVLLTYFSYIVLIGVGHLRDYVGKHLFPKSYKHLMQSNGYAALNSDFDSFYTRRLKTRLDDCFSRPVTGVCGRTVVCLDRSTNDYNETFKLTGTKTRALNISGYNYLGFAQSQGGCADNVEEVLKRYGVSSYGSRLGTGHLDLQQQTEKLVARFLGTEDSMVISMGFATNSTSIPAIASPGTLIISDEYNHSSIRFGARLSRSHIRQYKHNNMEQLESLLRECISQGMPRTHRPWKKILVIVEGLYSMEGSLVNLPEIMRLKRKYKFYLYVDEAHSVGAIGPRGRGVCDYFGVDPRQVDILMGTFTKSFGAAGGYIGGSKAVIDRIRLLNHSNVYGETLSPPVLTQIITSMASIMGVGNNPEEAALLPEWIDLPRSLADGSEGLERLRRLAFNSRYLSSGLRKLGFIVFGHRDSPIVPLLIYLPGKMGSFSRMMLYRDMSLPPDERLVRDEKDLSERERLALEDPTSSWALSGRARPPIVVVVVAYPATPLISSRVRFCVSSAHTKKDIDDVLIACDEVGGVLDLKYQNGGPGGRWTIDQVLSRSTELVAWDGKSAI</sequence>
<feature type="region of interest" description="Disordered" evidence="7">
    <location>
        <begin position="1"/>
        <end position="49"/>
    </location>
</feature>
<feature type="compositionally biased region" description="Basic and acidic residues" evidence="7">
    <location>
        <begin position="30"/>
        <end position="42"/>
    </location>
</feature>
<comment type="caution">
    <text evidence="9">The sequence shown here is derived from an EMBL/GenBank/DDBJ whole genome shotgun (WGS) entry which is preliminary data.</text>
</comment>
<comment type="cofactor">
    <cofactor evidence="1">
        <name>pyridoxal 5'-phosphate</name>
        <dbReference type="ChEBI" id="CHEBI:597326"/>
    </cofactor>
</comment>
<dbReference type="AlphaFoldDB" id="A0A177TIE6"/>
<evidence type="ECO:0000256" key="6">
    <source>
        <dbReference type="ARBA" id="ARBA00048528"/>
    </source>
</evidence>
<dbReference type="Proteomes" id="UP000077521">
    <property type="component" value="Unassembled WGS sequence"/>
</dbReference>
<dbReference type="InterPro" id="IPR001917">
    <property type="entry name" value="Aminotrans_II_pyridoxalP_BS"/>
</dbReference>
<dbReference type="SUPFAM" id="SSF53383">
    <property type="entry name" value="PLP-dependent transferases"/>
    <property type="match status" value="1"/>
</dbReference>
<dbReference type="GO" id="GO:0017059">
    <property type="term" value="C:serine palmitoyltransferase complex"/>
    <property type="evidence" value="ECO:0007669"/>
    <property type="project" value="TreeGrafter"/>
</dbReference>
<feature type="compositionally biased region" description="Basic and acidic residues" evidence="7">
    <location>
        <begin position="130"/>
        <end position="143"/>
    </location>
</feature>
<dbReference type="InterPro" id="IPR004839">
    <property type="entry name" value="Aminotransferase_I/II_large"/>
</dbReference>
<reference evidence="9" key="1">
    <citation type="submission" date="2016-04" db="EMBL/GenBank/DDBJ databases">
        <authorList>
            <person name="Nguyen H.D."/>
            <person name="Samba Siva P."/>
            <person name="Cullis J."/>
            <person name="Levesque C.A."/>
            <person name="Hambleton S."/>
        </authorList>
    </citation>
    <scope>NUCLEOTIDE SEQUENCE</scope>
    <source>
        <strain evidence="9">DAOMC 236416</strain>
    </source>
</reference>
<dbReference type="PROSITE" id="PS00599">
    <property type="entry name" value="AA_TRANSFER_CLASS_2"/>
    <property type="match status" value="1"/>
</dbReference>
<dbReference type="EC" id="2.3.1.50" evidence="3"/>
<dbReference type="InterPro" id="IPR015421">
    <property type="entry name" value="PyrdxlP-dep_Trfase_major"/>
</dbReference>
<gene>
    <name evidence="9" type="ORF">A4X13_0g715</name>
</gene>
<dbReference type="PANTHER" id="PTHR13693">
    <property type="entry name" value="CLASS II AMINOTRANSFERASE/8-AMINO-7-OXONONANOATE SYNTHASE"/>
    <property type="match status" value="1"/>
</dbReference>
<evidence type="ECO:0000256" key="7">
    <source>
        <dbReference type="SAM" id="MobiDB-lite"/>
    </source>
</evidence>
<evidence type="ECO:0000313" key="10">
    <source>
        <dbReference type="Proteomes" id="UP000077521"/>
    </source>
</evidence>
<name>A0A177TIE6_9BASI</name>
<keyword evidence="5" id="KW-0663">Pyridoxal phosphate</keyword>
<evidence type="ECO:0000256" key="1">
    <source>
        <dbReference type="ARBA" id="ARBA00001933"/>
    </source>
</evidence>
<feature type="compositionally biased region" description="Polar residues" evidence="7">
    <location>
        <begin position="109"/>
        <end position="124"/>
    </location>
</feature>
<evidence type="ECO:0000256" key="5">
    <source>
        <dbReference type="ARBA" id="ARBA00022898"/>
    </source>
</evidence>
<comment type="catalytic activity">
    <reaction evidence="6">
        <text>L-serine + hexadecanoyl-CoA + H(+) = 3-oxosphinganine + CO2 + CoA</text>
        <dbReference type="Rhea" id="RHEA:14761"/>
        <dbReference type="ChEBI" id="CHEBI:15378"/>
        <dbReference type="ChEBI" id="CHEBI:16526"/>
        <dbReference type="ChEBI" id="CHEBI:33384"/>
        <dbReference type="ChEBI" id="CHEBI:57287"/>
        <dbReference type="ChEBI" id="CHEBI:57379"/>
        <dbReference type="ChEBI" id="CHEBI:58299"/>
        <dbReference type="EC" id="2.3.1.50"/>
    </reaction>
</comment>
<dbReference type="EMBL" id="LWDF02000024">
    <property type="protein sequence ID" value="KAE8259854.1"/>
    <property type="molecule type" value="Genomic_DNA"/>
</dbReference>
<feature type="domain" description="Aminotransferase class I/classII large" evidence="8">
    <location>
        <begin position="303"/>
        <end position="713"/>
    </location>
</feature>
<dbReference type="CDD" id="cd06454">
    <property type="entry name" value="KBL_like"/>
    <property type="match status" value="1"/>
</dbReference>